<evidence type="ECO:0000256" key="2">
    <source>
        <dbReference type="ARBA" id="ARBA00022723"/>
    </source>
</evidence>
<comment type="caution">
    <text evidence="11">The sequence shown here is derived from an EMBL/GenBank/DDBJ whole genome shotgun (WGS) entry which is preliminary data.</text>
</comment>
<evidence type="ECO:0000259" key="10">
    <source>
        <dbReference type="PROSITE" id="PS50808"/>
    </source>
</evidence>
<dbReference type="SMART" id="SM00614">
    <property type="entry name" value="ZnF_BED"/>
    <property type="match status" value="1"/>
</dbReference>
<dbReference type="PANTHER" id="PTHR46481:SF10">
    <property type="entry name" value="ZINC FINGER BED DOMAIN-CONTAINING PROTEIN 39"/>
    <property type="match status" value="1"/>
</dbReference>
<reference evidence="11" key="2">
    <citation type="journal article" date="2024" name="Plant">
        <title>Genomic evolution and insights into agronomic trait innovations of Sesamum species.</title>
        <authorList>
            <person name="Miao H."/>
            <person name="Wang L."/>
            <person name="Qu L."/>
            <person name="Liu H."/>
            <person name="Sun Y."/>
            <person name="Le M."/>
            <person name="Wang Q."/>
            <person name="Wei S."/>
            <person name="Zheng Y."/>
            <person name="Lin W."/>
            <person name="Duan Y."/>
            <person name="Cao H."/>
            <person name="Xiong S."/>
            <person name="Wang X."/>
            <person name="Wei L."/>
            <person name="Li C."/>
            <person name="Ma Q."/>
            <person name="Ju M."/>
            <person name="Zhao R."/>
            <person name="Li G."/>
            <person name="Mu C."/>
            <person name="Tian Q."/>
            <person name="Mei H."/>
            <person name="Zhang T."/>
            <person name="Gao T."/>
            <person name="Zhang H."/>
        </authorList>
    </citation>
    <scope>NUCLEOTIDE SEQUENCE</scope>
    <source>
        <strain evidence="11">3651</strain>
    </source>
</reference>
<dbReference type="PROSITE" id="PS50808">
    <property type="entry name" value="ZF_BED"/>
    <property type="match status" value="1"/>
</dbReference>
<evidence type="ECO:0000256" key="9">
    <source>
        <dbReference type="SAM" id="MobiDB-lite"/>
    </source>
</evidence>
<protein>
    <recommendedName>
        <fullName evidence="10">BED-type domain-containing protein</fullName>
    </recommendedName>
</protein>
<dbReference type="Proteomes" id="UP001293254">
    <property type="component" value="Unassembled WGS sequence"/>
</dbReference>
<feature type="domain" description="BED-type" evidence="10">
    <location>
        <begin position="50"/>
        <end position="105"/>
    </location>
</feature>
<dbReference type="AlphaFoldDB" id="A0AAE2CUT1"/>
<keyword evidence="3 8" id="KW-0863">Zinc-finger</keyword>
<gene>
    <name evidence="11" type="ORF">Salat_0703000</name>
</gene>
<dbReference type="InterPro" id="IPR052035">
    <property type="entry name" value="ZnF_BED_domain_contain"/>
</dbReference>
<evidence type="ECO:0000256" key="1">
    <source>
        <dbReference type="ARBA" id="ARBA00004123"/>
    </source>
</evidence>
<keyword evidence="6" id="KW-0804">Transcription</keyword>
<dbReference type="GO" id="GO:0003677">
    <property type="term" value="F:DNA binding"/>
    <property type="evidence" value="ECO:0007669"/>
    <property type="project" value="InterPro"/>
</dbReference>
<accession>A0AAE2CUT1</accession>
<evidence type="ECO:0000313" key="12">
    <source>
        <dbReference type="Proteomes" id="UP001293254"/>
    </source>
</evidence>
<evidence type="ECO:0000256" key="5">
    <source>
        <dbReference type="ARBA" id="ARBA00023015"/>
    </source>
</evidence>
<dbReference type="InterPro" id="IPR003656">
    <property type="entry name" value="Znf_BED"/>
</dbReference>
<evidence type="ECO:0000256" key="8">
    <source>
        <dbReference type="PROSITE-ProRule" id="PRU00027"/>
    </source>
</evidence>
<dbReference type="PANTHER" id="PTHR46481">
    <property type="entry name" value="ZINC FINGER BED DOMAIN-CONTAINING PROTEIN 4"/>
    <property type="match status" value="1"/>
</dbReference>
<name>A0AAE2CUT1_9LAMI</name>
<evidence type="ECO:0000256" key="3">
    <source>
        <dbReference type="ARBA" id="ARBA00022771"/>
    </source>
</evidence>
<keyword evidence="7" id="KW-0539">Nucleus</keyword>
<dbReference type="GO" id="GO:0005634">
    <property type="term" value="C:nucleus"/>
    <property type="evidence" value="ECO:0007669"/>
    <property type="project" value="UniProtKB-SubCell"/>
</dbReference>
<sequence>MQNDSESLQQTFGASNEEIANEVVMNSIGTEKNVEPNKENESLQPKPKHKKKSAVWEDFTEEKDADGVMKISCVHCKRMYIKTKTTPTTQLHRHLRSCPKYLKAKADKAQDGFLQTQLDFMTSSMDPSSCPSLYSGKFDMEQMKESLAHWIMMLEHPFSIVEEDGLNLFCRRGMPEWRVMTRNIIKAHCIKAYESEKKKLKGLLKNVNKISLTTDY</sequence>
<keyword evidence="4" id="KW-0862">Zinc</keyword>
<evidence type="ECO:0000256" key="7">
    <source>
        <dbReference type="ARBA" id="ARBA00023242"/>
    </source>
</evidence>
<proteinExistence type="predicted"/>
<evidence type="ECO:0000256" key="6">
    <source>
        <dbReference type="ARBA" id="ARBA00023163"/>
    </source>
</evidence>
<dbReference type="SUPFAM" id="SSF57667">
    <property type="entry name" value="beta-beta-alpha zinc fingers"/>
    <property type="match status" value="1"/>
</dbReference>
<keyword evidence="2" id="KW-0479">Metal-binding</keyword>
<keyword evidence="12" id="KW-1185">Reference proteome</keyword>
<reference evidence="11" key="1">
    <citation type="submission" date="2020-06" db="EMBL/GenBank/DDBJ databases">
        <authorList>
            <person name="Li T."/>
            <person name="Hu X."/>
            <person name="Zhang T."/>
            <person name="Song X."/>
            <person name="Zhang H."/>
            <person name="Dai N."/>
            <person name="Sheng W."/>
            <person name="Hou X."/>
            <person name="Wei L."/>
        </authorList>
    </citation>
    <scope>NUCLEOTIDE SEQUENCE</scope>
    <source>
        <strain evidence="11">3651</strain>
        <tissue evidence="11">Leaf</tissue>
    </source>
</reference>
<evidence type="ECO:0000313" key="11">
    <source>
        <dbReference type="EMBL" id="KAK4435396.1"/>
    </source>
</evidence>
<dbReference type="InterPro" id="IPR036236">
    <property type="entry name" value="Znf_C2H2_sf"/>
</dbReference>
<dbReference type="GO" id="GO:0008270">
    <property type="term" value="F:zinc ion binding"/>
    <property type="evidence" value="ECO:0007669"/>
    <property type="project" value="UniProtKB-KW"/>
</dbReference>
<organism evidence="11 12">
    <name type="scientific">Sesamum alatum</name>
    <dbReference type="NCBI Taxonomy" id="300844"/>
    <lineage>
        <taxon>Eukaryota</taxon>
        <taxon>Viridiplantae</taxon>
        <taxon>Streptophyta</taxon>
        <taxon>Embryophyta</taxon>
        <taxon>Tracheophyta</taxon>
        <taxon>Spermatophyta</taxon>
        <taxon>Magnoliopsida</taxon>
        <taxon>eudicotyledons</taxon>
        <taxon>Gunneridae</taxon>
        <taxon>Pentapetalae</taxon>
        <taxon>asterids</taxon>
        <taxon>lamiids</taxon>
        <taxon>Lamiales</taxon>
        <taxon>Pedaliaceae</taxon>
        <taxon>Sesamum</taxon>
    </lineage>
</organism>
<comment type="subcellular location">
    <subcellularLocation>
        <location evidence="1">Nucleus</location>
    </subcellularLocation>
</comment>
<feature type="region of interest" description="Disordered" evidence="9">
    <location>
        <begin position="1"/>
        <end position="54"/>
    </location>
</feature>
<evidence type="ECO:0000256" key="4">
    <source>
        <dbReference type="ARBA" id="ARBA00022833"/>
    </source>
</evidence>
<keyword evidence="5" id="KW-0805">Transcription regulation</keyword>
<dbReference type="GO" id="GO:0009791">
    <property type="term" value="P:post-embryonic development"/>
    <property type="evidence" value="ECO:0007669"/>
    <property type="project" value="UniProtKB-ARBA"/>
</dbReference>
<dbReference type="EMBL" id="JACGWO010000002">
    <property type="protein sequence ID" value="KAK4435396.1"/>
    <property type="molecule type" value="Genomic_DNA"/>
</dbReference>
<feature type="compositionally biased region" description="Polar residues" evidence="9">
    <location>
        <begin position="1"/>
        <end position="14"/>
    </location>
</feature>
<feature type="compositionally biased region" description="Basic and acidic residues" evidence="9">
    <location>
        <begin position="32"/>
        <end position="41"/>
    </location>
</feature>